<feature type="transmembrane region" description="Helical" evidence="1">
    <location>
        <begin position="168"/>
        <end position="186"/>
    </location>
</feature>
<feature type="transmembrane region" description="Helical" evidence="1">
    <location>
        <begin position="241"/>
        <end position="263"/>
    </location>
</feature>
<dbReference type="Proteomes" id="UP000053860">
    <property type="component" value="Unassembled WGS sequence"/>
</dbReference>
<keyword evidence="1" id="KW-1133">Transmembrane helix</keyword>
<feature type="transmembrane region" description="Helical" evidence="1">
    <location>
        <begin position="269"/>
        <end position="287"/>
    </location>
</feature>
<proteinExistence type="predicted"/>
<dbReference type="EMBL" id="LGGN01000148">
    <property type="protein sequence ID" value="KUK77260.1"/>
    <property type="molecule type" value="Genomic_DNA"/>
</dbReference>
<feature type="transmembrane region" description="Helical" evidence="1">
    <location>
        <begin position="296"/>
        <end position="314"/>
    </location>
</feature>
<dbReference type="AlphaFoldDB" id="A0A117M0A5"/>
<keyword evidence="1" id="KW-0472">Membrane</keyword>
<gene>
    <name evidence="2" type="ORF">XD92_0858</name>
</gene>
<organism evidence="2 3">
    <name type="scientific">Proteiniphilum acetatigenes</name>
    <dbReference type="NCBI Taxonomy" id="294710"/>
    <lineage>
        <taxon>Bacteria</taxon>
        <taxon>Pseudomonadati</taxon>
        <taxon>Bacteroidota</taxon>
        <taxon>Bacteroidia</taxon>
        <taxon>Bacteroidales</taxon>
        <taxon>Dysgonomonadaceae</taxon>
        <taxon>Proteiniphilum</taxon>
    </lineage>
</organism>
<feature type="transmembrane region" description="Helical" evidence="1">
    <location>
        <begin position="46"/>
        <end position="65"/>
    </location>
</feature>
<feature type="transmembrane region" description="Helical" evidence="1">
    <location>
        <begin position="206"/>
        <end position="229"/>
    </location>
</feature>
<protein>
    <submittedName>
        <fullName evidence="2">Uncharacterized protein</fullName>
    </submittedName>
</protein>
<name>A0A117M0A5_9BACT</name>
<evidence type="ECO:0000313" key="2">
    <source>
        <dbReference type="EMBL" id="KUK77260.1"/>
    </source>
</evidence>
<keyword evidence="1" id="KW-0812">Transmembrane</keyword>
<feature type="transmembrane region" description="Helical" evidence="1">
    <location>
        <begin position="125"/>
        <end position="147"/>
    </location>
</feature>
<comment type="caution">
    <text evidence="2">The sequence shown here is derived from an EMBL/GenBank/DDBJ whole genome shotgun (WGS) entry which is preliminary data.</text>
</comment>
<evidence type="ECO:0000256" key="1">
    <source>
        <dbReference type="SAM" id="Phobius"/>
    </source>
</evidence>
<feature type="transmembrane region" description="Helical" evidence="1">
    <location>
        <begin position="93"/>
        <end position="113"/>
    </location>
</feature>
<evidence type="ECO:0000313" key="3">
    <source>
        <dbReference type="Proteomes" id="UP000053860"/>
    </source>
</evidence>
<reference evidence="3" key="1">
    <citation type="journal article" date="2015" name="MBio">
        <title>Genome-Resolved Metagenomic Analysis Reveals Roles for Candidate Phyla and Other Microbial Community Members in Biogeochemical Transformations in Oil Reservoirs.</title>
        <authorList>
            <person name="Hu P."/>
            <person name="Tom L."/>
            <person name="Singh A."/>
            <person name="Thomas B.C."/>
            <person name="Baker B.J."/>
            <person name="Piceno Y.M."/>
            <person name="Andersen G.L."/>
            <person name="Banfield J.F."/>
        </authorList>
    </citation>
    <scope>NUCLEOTIDE SEQUENCE [LARGE SCALE GENOMIC DNA]</scope>
</reference>
<sequence>MTFPSTLVILGMRLLLFFNTETDQSHLSGAGYLWNYLAPLFADPVLSLIASTLSVLLIASLIHSMNSRFALMRSRSNLPFIAPLLLLSLHPRFLVMTPDLAAVILLLLAFFPLLQSYQKQDASLYSFRSGVLIALASFFHIGALALLPLWWRGERAMRATQLRARLSYLFGMLLPGFSLFSFAFLLDDLHAFLKPFHFYADISLPTLPQFTVVEWVGLLLVVLFFFSNMVLSFRVFSRDRVLTLTLMQFLVYLIVFLLLLQLLYWSNTLFFITLSLALTSYLSAYYFTRINAKSDVWLALVNLIVILFFYLFHFDFFRHFIV</sequence>
<accession>A0A117M0A5</accession>